<name>A0AAJ0EUF4_9PEZI</name>
<gene>
    <name evidence="2" type="ORF">BDP55DRAFT_273187</name>
</gene>
<comment type="caution">
    <text evidence="2">The sequence shown here is derived from an EMBL/GenBank/DDBJ whole genome shotgun (WGS) entry which is preliminary data.</text>
</comment>
<keyword evidence="3" id="KW-1185">Reference proteome</keyword>
<organism evidence="2 3">
    <name type="scientific">Colletotrichum godetiae</name>
    <dbReference type="NCBI Taxonomy" id="1209918"/>
    <lineage>
        <taxon>Eukaryota</taxon>
        <taxon>Fungi</taxon>
        <taxon>Dikarya</taxon>
        <taxon>Ascomycota</taxon>
        <taxon>Pezizomycotina</taxon>
        <taxon>Sordariomycetes</taxon>
        <taxon>Hypocreomycetidae</taxon>
        <taxon>Glomerellales</taxon>
        <taxon>Glomerellaceae</taxon>
        <taxon>Colletotrichum</taxon>
        <taxon>Colletotrichum acutatum species complex</taxon>
    </lineage>
</organism>
<protein>
    <submittedName>
        <fullName evidence="2">Uncharacterized protein</fullName>
    </submittedName>
</protein>
<reference evidence="2" key="1">
    <citation type="submission" date="2021-06" db="EMBL/GenBank/DDBJ databases">
        <title>Comparative genomics, transcriptomics and evolutionary studies reveal genomic signatures of adaptation to plant cell wall in hemibiotrophic fungi.</title>
        <authorList>
            <consortium name="DOE Joint Genome Institute"/>
            <person name="Baroncelli R."/>
            <person name="Diaz J.F."/>
            <person name="Benocci T."/>
            <person name="Peng M."/>
            <person name="Battaglia E."/>
            <person name="Haridas S."/>
            <person name="Andreopoulos W."/>
            <person name="Labutti K."/>
            <person name="Pangilinan J."/>
            <person name="Floch G.L."/>
            <person name="Makela M.R."/>
            <person name="Henrissat B."/>
            <person name="Grigoriev I.V."/>
            <person name="Crouch J.A."/>
            <person name="De Vries R.P."/>
            <person name="Sukno S.A."/>
            <person name="Thon M.R."/>
        </authorList>
    </citation>
    <scope>NUCLEOTIDE SEQUENCE</scope>
    <source>
        <strain evidence="2">CBS 193.32</strain>
    </source>
</reference>
<sequence length="218" mass="24307">MQLPRCSLCYLRYDANASPANPPKHQGLFQEHQWESKLGASYPRHFLSPSTPATCTAPHCTALHRSAPLAHALTAARTSCRATTPIHTWLCSSTQYVSVPAPTPDQHQRDNVQSTHQTEEQETPLRDRDVHGERGRRKSRGQVLHLPLNRLPFSEEAPSSTFDAVTPARDTPPPLFPRDVPPHRRLSDSSINSCSSCYVDTENDAVKHTRGQPPQLPM</sequence>
<dbReference type="Proteomes" id="UP001224890">
    <property type="component" value="Unassembled WGS sequence"/>
</dbReference>
<proteinExistence type="predicted"/>
<dbReference type="GeneID" id="85450957"/>
<evidence type="ECO:0000256" key="1">
    <source>
        <dbReference type="SAM" id="MobiDB-lite"/>
    </source>
</evidence>
<dbReference type="AlphaFoldDB" id="A0AAJ0EUF4"/>
<dbReference type="RefSeq" id="XP_060426177.1">
    <property type="nucleotide sequence ID" value="XM_060566431.1"/>
</dbReference>
<evidence type="ECO:0000313" key="2">
    <source>
        <dbReference type="EMBL" id="KAK1672174.1"/>
    </source>
</evidence>
<accession>A0AAJ0EUF4</accession>
<feature type="region of interest" description="Disordered" evidence="1">
    <location>
        <begin position="100"/>
        <end position="192"/>
    </location>
</feature>
<feature type="compositionally biased region" description="Basic and acidic residues" evidence="1">
    <location>
        <begin position="117"/>
        <end position="133"/>
    </location>
</feature>
<dbReference type="EMBL" id="JAHMHR010000040">
    <property type="protein sequence ID" value="KAK1672174.1"/>
    <property type="molecule type" value="Genomic_DNA"/>
</dbReference>
<evidence type="ECO:0000313" key="3">
    <source>
        <dbReference type="Proteomes" id="UP001224890"/>
    </source>
</evidence>